<name>A0A071MD91_9BURK</name>
<sequence length="189" mass="21378">MDMKQKAKSVGVEVAKRLFLPTYAFRKNVQSIKAAKQQHDENIVYIKDLIARARQQKARAEQQHDGGTVRDLGFEEMMRSRSIGAPSIAELERRFRFQKRLAIGTGAAFLLMAVYAISRGNVLGIFTLVAGLPVMFMASLDAQFRLWQVRNRRLSRAEHGGLSDFMKEPGWFVSVLDPELGKHQKGEQA</sequence>
<reference evidence="2" key="1">
    <citation type="submission" date="2014-04" db="EMBL/GenBank/DDBJ databases">
        <title>In planta biocontrol of soil-borne Fusarium wilt of banana through a plant endophytic bacterium, Burkholderia cenocepacia 869T2.</title>
        <authorList>
            <person name="Ho Y.-N."/>
            <person name="Chiang H.-M."/>
            <person name="Chao C.-P."/>
            <person name="Su C.-C."/>
            <person name="Hsu H.-F."/>
            <person name="Guo C.-T."/>
            <person name="Hsieh J.-L."/>
            <person name="Huang C.-C."/>
        </authorList>
    </citation>
    <scope>NUCLEOTIDE SEQUENCE [LARGE SCALE GENOMIC DNA]</scope>
    <source>
        <strain evidence="2">869T2</strain>
    </source>
</reference>
<accession>A0A071MD91</accession>
<protein>
    <submittedName>
        <fullName evidence="2">Uncharacterized protein</fullName>
    </submittedName>
</protein>
<keyword evidence="1" id="KW-0472">Membrane</keyword>
<evidence type="ECO:0000313" key="2">
    <source>
        <dbReference type="EMBL" id="KEA58854.1"/>
    </source>
</evidence>
<feature type="transmembrane region" description="Helical" evidence="1">
    <location>
        <begin position="101"/>
        <end position="117"/>
    </location>
</feature>
<dbReference type="OrthoDB" id="6866190at2"/>
<keyword evidence="1" id="KW-1133">Transmembrane helix</keyword>
<gene>
    <name evidence="2" type="ORF">DT99_13685</name>
</gene>
<proteinExistence type="predicted"/>
<comment type="caution">
    <text evidence="2">The sequence shown here is derived from an EMBL/GenBank/DDBJ whole genome shotgun (WGS) entry which is preliminary data.</text>
</comment>
<organism evidence="2">
    <name type="scientific">Burkholderia cenocepacia</name>
    <dbReference type="NCBI Taxonomy" id="95486"/>
    <lineage>
        <taxon>Bacteria</taxon>
        <taxon>Pseudomonadati</taxon>
        <taxon>Pseudomonadota</taxon>
        <taxon>Betaproteobacteria</taxon>
        <taxon>Burkholderiales</taxon>
        <taxon>Burkholderiaceae</taxon>
        <taxon>Burkholderia</taxon>
        <taxon>Burkholderia cepacia complex</taxon>
    </lineage>
</organism>
<evidence type="ECO:0000256" key="1">
    <source>
        <dbReference type="SAM" id="Phobius"/>
    </source>
</evidence>
<keyword evidence="1" id="KW-0812">Transmembrane</keyword>
<dbReference type="EMBL" id="JJOA01000012">
    <property type="protein sequence ID" value="KEA58854.1"/>
    <property type="molecule type" value="Genomic_DNA"/>
</dbReference>
<feature type="transmembrane region" description="Helical" evidence="1">
    <location>
        <begin position="123"/>
        <end position="144"/>
    </location>
</feature>
<dbReference type="AlphaFoldDB" id="A0A071MD91"/>